<proteinExistence type="predicted"/>
<sequence>MFAECGMEVYETIGTVWVEEEGSGRNDVEMASRFIQVRARCEQVQQQFYAIQESHKFVCRGY</sequence>
<dbReference type="OrthoDB" id="5330842at2759"/>
<dbReference type="Proteomes" id="UP000267821">
    <property type="component" value="Unassembled WGS sequence"/>
</dbReference>
<gene>
    <name evidence="1" type="ORF">L211DRAFT_839607</name>
</gene>
<evidence type="ECO:0000313" key="2">
    <source>
        <dbReference type="Proteomes" id="UP000267821"/>
    </source>
</evidence>
<accession>A0A3N4LM43</accession>
<dbReference type="EMBL" id="ML121551">
    <property type="protein sequence ID" value="RPB22559.1"/>
    <property type="molecule type" value="Genomic_DNA"/>
</dbReference>
<name>A0A3N4LM43_9PEZI</name>
<keyword evidence="2" id="KW-1185">Reference proteome</keyword>
<dbReference type="InParanoid" id="A0A3N4LM43"/>
<evidence type="ECO:0000313" key="1">
    <source>
        <dbReference type="EMBL" id="RPB22559.1"/>
    </source>
</evidence>
<reference evidence="1 2" key="1">
    <citation type="journal article" date="2018" name="Nat. Ecol. Evol.">
        <title>Pezizomycetes genomes reveal the molecular basis of ectomycorrhizal truffle lifestyle.</title>
        <authorList>
            <person name="Murat C."/>
            <person name="Payen T."/>
            <person name="Noel B."/>
            <person name="Kuo A."/>
            <person name="Morin E."/>
            <person name="Chen J."/>
            <person name="Kohler A."/>
            <person name="Krizsan K."/>
            <person name="Balestrini R."/>
            <person name="Da Silva C."/>
            <person name="Montanini B."/>
            <person name="Hainaut M."/>
            <person name="Levati E."/>
            <person name="Barry K.W."/>
            <person name="Belfiori B."/>
            <person name="Cichocki N."/>
            <person name="Clum A."/>
            <person name="Dockter R.B."/>
            <person name="Fauchery L."/>
            <person name="Guy J."/>
            <person name="Iotti M."/>
            <person name="Le Tacon F."/>
            <person name="Lindquist E.A."/>
            <person name="Lipzen A."/>
            <person name="Malagnac F."/>
            <person name="Mello A."/>
            <person name="Molinier V."/>
            <person name="Miyauchi S."/>
            <person name="Poulain J."/>
            <person name="Riccioni C."/>
            <person name="Rubini A."/>
            <person name="Sitrit Y."/>
            <person name="Splivallo R."/>
            <person name="Traeger S."/>
            <person name="Wang M."/>
            <person name="Zifcakova L."/>
            <person name="Wipf D."/>
            <person name="Zambonelli A."/>
            <person name="Paolocci F."/>
            <person name="Nowrousian M."/>
            <person name="Ottonello S."/>
            <person name="Baldrian P."/>
            <person name="Spatafora J.W."/>
            <person name="Henrissat B."/>
            <person name="Nagy L.G."/>
            <person name="Aury J.M."/>
            <person name="Wincker P."/>
            <person name="Grigoriev I.V."/>
            <person name="Bonfante P."/>
            <person name="Martin F.M."/>
        </authorList>
    </citation>
    <scope>NUCLEOTIDE SEQUENCE [LARGE SCALE GENOMIC DNA]</scope>
    <source>
        <strain evidence="1 2">ATCC MYA-4762</strain>
    </source>
</reference>
<dbReference type="AlphaFoldDB" id="A0A3N4LM43"/>
<organism evidence="1 2">
    <name type="scientific">Terfezia boudieri ATCC MYA-4762</name>
    <dbReference type="NCBI Taxonomy" id="1051890"/>
    <lineage>
        <taxon>Eukaryota</taxon>
        <taxon>Fungi</taxon>
        <taxon>Dikarya</taxon>
        <taxon>Ascomycota</taxon>
        <taxon>Pezizomycotina</taxon>
        <taxon>Pezizomycetes</taxon>
        <taxon>Pezizales</taxon>
        <taxon>Pezizaceae</taxon>
        <taxon>Terfezia</taxon>
    </lineage>
</organism>
<protein>
    <submittedName>
        <fullName evidence="1">Uncharacterized protein</fullName>
    </submittedName>
</protein>